<accession>A0ABD6F3R8</accession>
<protein>
    <submittedName>
        <fullName evidence="1">Uncharacterized protein</fullName>
    </submittedName>
</protein>
<organism evidence="1 2">
    <name type="scientific">Gnathostoma spinigerum</name>
    <dbReference type="NCBI Taxonomy" id="75299"/>
    <lineage>
        <taxon>Eukaryota</taxon>
        <taxon>Metazoa</taxon>
        <taxon>Ecdysozoa</taxon>
        <taxon>Nematoda</taxon>
        <taxon>Chromadorea</taxon>
        <taxon>Rhabditida</taxon>
        <taxon>Spirurina</taxon>
        <taxon>Gnathostomatomorpha</taxon>
        <taxon>Gnathostomatoidea</taxon>
        <taxon>Gnathostomatidae</taxon>
        <taxon>Gnathostoma</taxon>
    </lineage>
</organism>
<evidence type="ECO:0000313" key="1">
    <source>
        <dbReference type="EMBL" id="MFH4984000.1"/>
    </source>
</evidence>
<dbReference type="AlphaFoldDB" id="A0ABD6F3R8"/>
<name>A0ABD6F3R8_9BILA</name>
<sequence>MCVSLSEAIIALNVQLEKPVKLEQNLRIDQTYLHTVAEGYFYRNTPCVSFALRHFRFRPILPLSSTLVFVLFTDVPSIILRSFRISTEL</sequence>
<gene>
    <name evidence="1" type="ORF">AB6A40_010709</name>
</gene>
<keyword evidence="2" id="KW-1185">Reference proteome</keyword>
<dbReference type="EMBL" id="JBGFUD010014801">
    <property type="protein sequence ID" value="MFH4984000.1"/>
    <property type="molecule type" value="Genomic_DNA"/>
</dbReference>
<reference evidence="1 2" key="1">
    <citation type="submission" date="2024-08" db="EMBL/GenBank/DDBJ databases">
        <title>Gnathostoma spinigerum genome.</title>
        <authorList>
            <person name="Gonzalez-Bertolin B."/>
            <person name="Monzon S."/>
            <person name="Zaballos A."/>
            <person name="Jimenez P."/>
            <person name="Dekumyoy P."/>
            <person name="Varona S."/>
            <person name="Cuesta I."/>
            <person name="Sumanam S."/>
            <person name="Adisakwattana P."/>
            <person name="Gasser R.B."/>
            <person name="Hernandez-Gonzalez A."/>
            <person name="Young N.D."/>
            <person name="Perteguer M.J."/>
        </authorList>
    </citation>
    <scope>NUCLEOTIDE SEQUENCE [LARGE SCALE GENOMIC DNA]</scope>
    <source>
        <strain evidence="1">AL3</strain>
        <tissue evidence="1">Liver</tissue>
    </source>
</reference>
<evidence type="ECO:0000313" key="2">
    <source>
        <dbReference type="Proteomes" id="UP001608902"/>
    </source>
</evidence>
<proteinExistence type="predicted"/>
<dbReference type="Proteomes" id="UP001608902">
    <property type="component" value="Unassembled WGS sequence"/>
</dbReference>
<comment type="caution">
    <text evidence="1">The sequence shown here is derived from an EMBL/GenBank/DDBJ whole genome shotgun (WGS) entry which is preliminary data.</text>
</comment>